<evidence type="ECO:0000256" key="2">
    <source>
        <dbReference type="ARBA" id="ARBA00023008"/>
    </source>
</evidence>
<evidence type="ECO:0000313" key="5">
    <source>
        <dbReference type="EMBL" id="EKC18548.1"/>
    </source>
</evidence>
<feature type="domain" description="Tyrosinase copper-binding" evidence="4">
    <location>
        <begin position="304"/>
        <end position="315"/>
    </location>
</feature>
<evidence type="ECO:0000256" key="1">
    <source>
        <dbReference type="ARBA" id="ARBA00022723"/>
    </source>
</evidence>
<dbReference type="InterPro" id="IPR008922">
    <property type="entry name" value="Di-copper_centre_dom_sf"/>
</dbReference>
<accession>K1PAV4</accession>
<dbReference type="PROSITE" id="PS00497">
    <property type="entry name" value="TYROSINASE_1"/>
    <property type="match status" value="1"/>
</dbReference>
<dbReference type="PANTHER" id="PTHR11474">
    <property type="entry name" value="TYROSINASE FAMILY MEMBER"/>
    <property type="match status" value="1"/>
</dbReference>
<evidence type="ECO:0000259" key="4">
    <source>
        <dbReference type="PROSITE" id="PS00498"/>
    </source>
</evidence>
<proteinExistence type="predicted"/>
<dbReference type="AlphaFoldDB" id="K1PAV4"/>
<keyword evidence="2" id="KW-0186">Copper</keyword>
<dbReference type="PROSITE" id="PS00498">
    <property type="entry name" value="TYROSINASE_2"/>
    <property type="match status" value="1"/>
</dbReference>
<evidence type="ECO:0000259" key="3">
    <source>
        <dbReference type="PROSITE" id="PS00497"/>
    </source>
</evidence>
<dbReference type="InterPro" id="IPR050316">
    <property type="entry name" value="Tyrosinase/Hemocyanin"/>
</dbReference>
<dbReference type="InterPro" id="IPR002227">
    <property type="entry name" value="Tyrosinase_Cu-bd"/>
</dbReference>
<reference evidence="5" key="1">
    <citation type="journal article" date="2012" name="Nature">
        <title>The oyster genome reveals stress adaptation and complexity of shell formation.</title>
        <authorList>
            <person name="Zhang G."/>
            <person name="Fang X."/>
            <person name="Guo X."/>
            <person name="Li L."/>
            <person name="Luo R."/>
            <person name="Xu F."/>
            <person name="Yang P."/>
            <person name="Zhang L."/>
            <person name="Wang X."/>
            <person name="Qi H."/>
            <person name="Xiong Z."/>
            <person name="Que H."/>
            <person name="Xie Y."/>
            <person name="Holland P.W."/>
            <person name="Paps J."/>
            <person name="Zhu Y."/>
            <person name="Wu F."/>
            <person name="Chen Y."/>
            <person name="Wang J."/>
            <person name="Peng C."/>
            <person name="Meng J."/>
            <person name="Yang L."/>
            <person name="Liu J."/>
            <person name="Wen B."/>
            <person name="Zhang N."/>
            <person name="Huang Z."/>
            <person name="Zhu Q."/>
            <person name="Feng Y."/>
            <person name="Mount A."/>
            <person name="Hedgecock D."/>
            <person name="Xu Z."/>
            <person name="Liu Y."/>
            <person name="Domazet-Loso T."/>
            <person name="Du Y."/>
            <person name="Sun X."/>
            <person name="Zhang S."/>
            <person name="Liu B."/>
            <person name="Cheng P."/>
            <person name="Jiang X."/>
            <person name="Li J."/>
            <person name="Fan D."/>
            <person name="Wang W."/>
            <person name="Fu W."/>
            <person name="Wang T."/>
            <person name="Wang B."/>
            <person name="Zhang J."/>
            <person name="Peng Z."/>
            <person name="Li Y."/>
            <person name="Li N."/>
            <person name="Wang J."/>
            <person name="Chen M."/>
            <person name="He Y."/>
            <person name="Tan F."/>
            <person name="Song X."/>
            <person name="Zheng Q."/>
            <person name="Huang R."/>
            <person name="Yang H."/>
            <person name="Du X."/>
            <person name="Chen L."/>
            <person name="Yang M."/>
            <person name="Gaffney P.M."/>
            <person name="Wang S."/>
            <person name="Luo L."/>
            <person name="She Z."/>
            <person name="Ming Y."/>
            <person name="Huang W."/>
            <person name="Zhang S."/>
            <person name="Huang B."/>
            <person name="Zhang Y."/>
            <person name="Qu T."/>
            <person name="Ni P."/>
            <person name="Miao G."/>
            <person name="Wang J."/>
            <person name="Wang Q."/>
            <person name="Steinberg C.E."/>
            <person name="Wang H."/>
            <person name="Li N."/>
            <person name="Qian L."/>
            <person name="Zhang G."/>
            <person name="Li Y."/>
            <person name="Yang H."/>
            <person name="Liu X."/>
            <person name="Wang J."/>
            <person name="Yin Y."/>
            <person name="Wang J."/>
        </authorList>
    </citation>
    <scope>NUCLEOTIDE SEQUENCE [LARGE SCALE GENOMIC DNA]</scope>
    <source>
        <strain evidence="5">05x7-T-G4-1.051#20</strain>
    </source>
</reference>
<name>K1PAV4_MAGGI</name>
<dbReference type="GO" id="GO:0016491">
    <property type="term" value="F:oxidoreductase activity"/>
    <property type="evidence" value="ECO:0007669"/>
    <property type="project" value="InterPro"/>
</dbReference>
<dbReference type="GO" id="GO:0046872">
    <property type="term" value="F:metal ion binding"/>
    <property type="evidence" value="ECO:0007669"/>
    <property type="project" value="UniProtKB-KW"/>
</dbReference>
<dbReference type="SUPFAM" id="SSF48056">
    <property type="entry name" value="Di-copper centre-containing domain"/>
    <property type="match status" value="1"/>
</dbReference>
<dbReference type="HOGENOM" id="CLU_012415_1_0_1"/>
<sequence length="660" mass="73541">MAIVWTKAVSVFCLVLSLLKLSSALLEPNPFPKTLKECYDFRSYNMTPSDEVALMIQNHCFKNYQYKQIADGKIWTAPNITQEGMNYINSLFRKLFGEIVASSKSKHQKRQAAVRFRREVRSPGAFAPFVECIRRLYNTQVSANMNEYQAIASLHTGQALQSAHDGAAFLPWHRIYLLLLETACRGVPVPYWDSTVDHVMPDPTRSIVWSEQFFGNGDGQVLTGPFRNFQTTVPGDSITREIGTSRNALFTKEGLAAVLSRTRYSEIVEPKRGREYVYSLEGHHNGPHNWVGGHLPLPWVAAFDPVFFMHHAYVDAVWEVFRAQQIRNGIDPGRDYPLQNEPGHGPFDIIDFRPYFPPIRNIDAMSQAVARLVRYEPFPSCQNNCNSSPHLTCVGGVCMSRARPAASPIESFGGAAAFGPSAQDVPSQSRVLAQARGPIPGGERFRSSPFMDTRNRPNTIGNAPVAPELEAASFQARTAGMRSKRDASKILHYNVSSNAHVQSVSSLERSYTNTFIMDGVIDVKRWVYVPVRVVYNRTNANGNDPTFKANILKENLNEMCRAVGSGASKVYVASNGLDYFGTYKEFAIIDERQPISETTAAVGIKNPDYGAGEVMFSAYDSCGRPCRPFCLTSIQGKQKYRPCSGVFKISSAELQRCVCP</sequence>
<dbReference type="PRINTS" id="PR00092">
    <property type="entry name" value="TYROSINASE"/>
</dbReference>
<feature type="domain" description="Tyrosinase copper-binding" evidence="3">
    <location>
        <begin position="164"/>
        <end position="181"/>
    </location>
</feature>
<keyword evidence="1" id="KW-0479">Metal-binding</keyword>
<organism evidence="5">
    <name type="scientific">Magallana gigas</name>
    <name type="common">Pacific oyster</name>
    <name type="synonym">Crassostrea gigas</name>
    <dbReference type="NCBI Taxonomy" id="29159"/>
    <lineage>
        <taxon>Eukaryota</taxon>
        <taxon>Metazoa</taxon>
        <taxon>Spiralia</taxon>
        <taxon>Lophotrochozoa</taxon>
        <taxon>Mollusca</taxon>
        <taxon>Bivalvia</taxon>
        <taxon>Autobranchia</taxon>
        <taxon>Pteriomorphia</taxon>
        <taxon>Ostreida</taxon>
        <taxon>Ostreoidea</taxon>
        <taxon>Ostreidae</taxon>
        <taxon>Magallana</taxon>
    </lineage>
</organism>
<dbReference type="Gene3D" id="1.10.1280.10">
    <property type="entry name" value="Di-copper center containing domain from catechol oxidase"/>
    <property type="match status" value="1"/>
</dbReference>
<dbReference type="InParanoid" id="K1PAV4"/>
<dbReference type="Pfam" id="PF00264">
    <property type="entry name" value="Tyrosinase"/>
    <property type="match status" value="1"/>
</dbReference>
<dbReference type="PANTHER" id="PTHR11474:SF126">
    <property type="entry name" value="TYROSINASE-LIKE PROTEIN TYR-1-RELATED"/>
    <property type="match status" value="1"/>
</dbReference>
<protein>
    <submittedName>
        <fullName evidence="5">Putative tyrosinase-like protein tyr-3</fullName>
    </submittedName>
</protein>
<dbReference type="EMBL" id="JH823223">
    <property type="protein sequence ID" value="EKC18548.1"/>
    <property type="molecule type" value="Genomic_DNA"/>
</dbReference>
<gene>
    <name evidence="5" type="ORF">CGI_10011912</name>
</gene>